<dbReference type="AlphaFoldDB" id="A0A0D0DKZ2"/>
<dbReference type="OrthoDB" id="10267139at2759"/>
<dbReference type="Proteomes" id="UP000054538">
    <property type="component" value="Unassembled WGS sequence"/>
</dbReference>
<name>A0A0D0DKZ2_9AGAM</name>
<accession>A0A0D0DKZ2</accession>
<dbReference type="Pfam" id="PF01933">
    <property type="entry name" value="CofD"/>
    <property type="match status" value="1"/>
</dbReference>
<dbReference type="SUPFAM" id="SSF142338">
    <property type="entry name" value="CofD-like"/>
    <property type="match status" value="1"/>
</dbReference>
<keyword evidence="2" id="KW-1185">Reference proteome</keyword>
<reference evidence="2" key="2">
    <citation type="submission" date="2015-01" db="EMBL/GenBank/DDBJ databases">
        <title>Evolutionary Origins and Diversification of the Mycorrhizal Mutualists.</title>
        <authorList>
            <consortium name="DOE Joint Genome Institute"/>
            <consortium name="Mycorrhizal Genomics Consortium"/>
            <person name="Kohler A."/>
            <person name="Kuo A."/>
            <person name="Nagy L.G."/>
            <person name="Floudas D."/>
            <person name="Copeland A."/>
            <person name="Barry K.W."/>
            <person name="Cichocki N."/>
            <person name="Veneault-Fourrey C."/>
            <person name="LaButti K."/>
            <person name="Lindquist E.A."/>
            <person name="Lipzen A."/>
            <person name="Lundell T."/>
            <person name="Morin E."/>
            <person name="Murat C."/>
            <person name="Riley R."/>
            <person name="Ohm R."/>
            <person name="Sun H."/>
            <person name="Tunlid A."/>
            <person name="Henrissat B."/>
            <person name="Grigoriev I.V."/>
            <person name="Hibbett D.S."/>
            <person name="Martin F."/>
        </authorList>
    </citation>
    <scope>NUCLEOTIDE SEQUENCE [LARGE SCALE GENOMIC DNA]</scope>
    <source>
        <strain evidence="2">Ve08.2h10</strain>
    </source>
</reference>
<dbReference type="PANTHER" id="PTHR31240">
    <property type="entry name" value="MATERNAL EFFECT EMBRYO ARREST 18"/>
    <property type="match status" value="1"/>
</dbReference>
<dbReference type="HOGENOM" id="CLU_019029_0_0_1"/>
<dbReference type="PANTHER" id="PTHR31240:SF0">
    <property type="entry name" value="MATERNAL EFFECT EMBRYO ARREST 18"/>
    <property type="match status" value="1"/>
</dbReference>
<evidence type="ECO:0000313" key="1">
    <source>
        <dbReference type="EMBL" id="KIK99222.1"/>
    </source>
</evidence>
<dbReference type="InterPro" id="IPR038136">
    <property type="entry name" value="CofD-like_dom_sf"/>
</dbReference>
<organism evidence="1 2">
    <name type="scientific">Paxillus rubicundulus Ve08.2h10</name>
    <dbReference type="NCBI Taxonomy" id="930991"/>
    <lineage>
        <taxon>Eukaryota</taxon>
        <taxon>Fungi</taxon>
        <taxon>Dikarya</taxon>
        <taxon>Basidiomycota</taxon>
        <taxon>Agaricomycotina</taxon>
        <taxon>Agaricomycetes</taxon>
        <taxon>Agaricomycetidae</taxon>
        <taxon>Boletales</taxon>
        <taxon>Paxilineae</taxon>
        <taxon>Paxillaceae</taxon>
        <taxon>Paxillus</taxon>
    </lineage>
</organism>
<dbReference type="InParanoid" id="A0A0D0DKZ2"/>
<evidence type="ECO:0000313" key="2">
    <source>
        <dbReference type="Proteomes" id="UP000054538"/>
    </source>
</evidence>
<gene>
    <name evidence="1" type="ORF">PAXRUDRAFT_30653</name>
</gene>
<dbReference type="STRING" id="930991.A0A0D0DKZ2"/>
<reference evidence="1 2" key="1">
    <citation type="submission" date="2014-04" db="EMBL/GenBank/DDBJ databases">
        <authorList>
            <consortium name="DOE Joint Genome Institute"/>
            <person name="Kuo A."/>
            <person name="Kohler A."/>
            <person name="Jargeat P."/>
            <person name="Nagy L.G."/>
            <person name="Floudas D."/>
            <person name="Copeland A."/>
            <person name="Barry K.W."/>
            <person name="Cichocki N."/>
            <person name="Veneault-Fourrey C."/>
            <person name="LaButti K."/>
            <person name="Lindquist E.A."/>
            <person name="Lipzen A."/>
            <person name="Lundell T."/>
            <person name="Morin E."/>
            <person name="Murat C."/>
            <person name="Sun H."/>
            <person name="Tunlid A."/>
            <person name="Henrissat B."/>
            <person name="Grigoriev I.V."/>
            <person name="Hibbett D.S."/>
            <person name="Martin F."/>
            <person name="Nordberg H.P."/>
            <person name="Cantor M.N."/>
            <person name="Hua S.X."/>
        </authorList>
    </citation>
    <scope>NUCLEOTIDE SEQUENCE [LARGE SCALE GENOMIC DNA]</scope>
    <source>
        <strain evidence="1 2">Ve08.2h10</strain>
    </source>
</reference>
<dbReference type="EMBL" id="KN824866">
    <property type="protein sequence ID" value="KIK99222.1"/>
    <property type="molecule type" value="Genomic_DNA"/>
</dbReference>
<sequence>MDHTLLYPVHIDGSPGSSVFDLPVQATNPTPQLPTFGGCADSDLRLSNEATPDSSLQITVISGGSGGNSICSAFGNACFVLPVSDDGGSSSEIIRVLGGPSIGDIRSRLVRMIPPAPPTSPLGAVRALLSYRLPANVPEREARAEWRDIVEGQSPLWSGIPNDRKETIRGFLVYFENEVLKRAHKNFSFLNGSIGNYLISGAQIFFRSLPSAIFLFASITNSQANILPIIVTNHTVTIAAELENGSKLVGQCEISHPVDPSSSFGEGREDCPELDVSFPLDGMGESLPRRANVMYSQTDKGRGYEPLKAKISRLYYINGYGHEVHPTPNPEFIKTLAASEALVYSCGSLWTSIIPCLALRGVASAIARSSVLRAKVLLLNGKNDRETDGYTAVDYLRAIAGVLNSHYQKAPYGLGNAYTIYPISAFITHLFWLEGTSVQVDVRALTALGVECIMVRGVIEGNADQSPRYDPRVVKQALLQILAQ</sequence>
<proteinExistence type="predicted"/>
<dbReference type="GO" id="GO:0043743">
    <property type="term" value="F:LPPG:FO 2-phospho-L-lactate transferase activity"/>
    <property type="evidence" value="ECO:0007669"/>
    <property type="project" value="InterPro"/>
</dbReference>
<dbReference type="InterPro" id="IPR002882">
    <property type="entry name" value="CofD"/>
</dbReference>
<protein>
    <submittedName>
        <fullName evidence="1">Uncharacterized protein</fullName>
    </submittedName>
</protein>
<dbReference type="Gene3D" id="3.40.50.10680">
    <property type="entry name" value="CofD-like domains"/>
    <property type="match status" value="1"/>
</dbReference>